<dbReference type="AlphaFoldDB" id="A0AAN9THQ9"/>
<keyword evidence="7" id="KW-0256">Endoplasmic reticulum</keyword>
<evidence type="ECO:0000256" key="9">
    <source>
        <dbReference type="ARBA" id="ARBA00023002"/>
    </source>
</evidence>
<keyword evidence="10 13" id="KW-0408">Iron</keyword>
<dbReference type="PRINTS" id="PR00385">
    <property type="entry name" value="P450"/>
</dbReference>
<feature type="binding site" description="axial binding residue" evidence="13">
    <location>
        <position position="260"/>
    </location>
    <ligand>
        <name>heme</name>
        <dbReference type="ChEBI" id="CHEBI:30413"/>
    </ligand>
    <ligandPart>
        <name>Fe</name>
        <dbReference type="ChEBI" id="CHEBI:18248"/>
    </ligandPart>
</feature>
<dbReference type="GO" id="GO:0005506">
    <property type="term" value="F:iron ion binding"/>
    <property type="evidence" value="ECO:0007669"/>
    <property type="project" value="InterPro"/>
</dbReference>
<evidence type="ECO:0000256" key="3">
    <source>
        <dbReference type="ARBA" id="ARBA00004406"/>
    </source>
</evidence>
<dbReference type="InterPro" id="IPR017972">
    <property type="entry name" value="Cyt_P450_CS"/>
</dbReference>
<evidence type="ECO:0008006" key="17">
    <source>
        <dbReference type="Google" id="ProtNLM"/>
    </source>
</evidence>
<protein>
    <recommendedName>
        <fullName evidence="17">Cytochrome P450</fullName>
    </recommendedName>
</protein>
<dbReference type="EMBL" id="JBBCAQ010000038">
    <property type="protein sequence ID" value="KAK7571982.1"/>
    <property type="molecule type" value="Genomic_DNA"/>
</dbReference>
<evidence type="ECO:0000256" key="4">
    <source>
        <dbReference type="ARBA" id="ARBA00010617"/>
    </source>
</evidence>
<comment type="cofactor">
    <cofactor evidence="1 13">
        <name>heme</name>
        <dbReference type="ChEBI" id="CHEBI:30413"/>
    </cofactor>
</comment>
<organism evidence="15 16">
    <name type="scientific">Parthenolecanium corni</name>
    <dbReference type="NCBI Taxonomy" id="536013"/>
    <lineage>
        <taxon>Eukaryota</taxon>
        <taxon>Metazoa</taxon>
        <taxon>Ecdysozoa</taxon>
        <taxon>Arthropoda</taxon>
        <taxon>Hexapoda</taxon>
        <taxon>Insecta</taxon>
        <taxon>Pterygota</taxon>
        <taxon>Neoptera</taxon>
        <taxon>Paraneoptera</taxon>
        <taxon>Hemiptera</taxon>
        <taxon>Sternorrhyncha</taxon>
        <taxon>Coccoidea</taxon>
        <taxon>Coccidae</taxon>
        <taxon>Parthenolecanium</taxon>
    </lineage>
</organism>
<dbReference type="Gene3D" id="1.10.630.10">
    <property type="entry name" value="Cytochrome P450"/>
    <property type="match status" value="1"/>
</dbReference>
<keyword evidence="6 13" id="KW-0479">Metal-binding</keyword>
<evidence type="ECO:0000256" key="13">
    <source>
        <dbReference type="PIRSR" id="PIRSR602401-1"/>
    </source>
</evidence>
<dbReference type="PRINTS" id="PR00463">
    <property type="entry name" value="EP450I"/>
</dbReference>
<name>A0AAN9THQ9_9HEMI</name>
<keyword evidence="9 14" id="KW-0560">Oxidoreductase</keyword>
<dbReference type="InterPro" id="IPR001128">
    <property type="entry name" value="Cyt_P450"/>
</dbReference>
<comment type="caution">
    <text evidence="15">The sequence shown here is derived from an EMBL/GenBank/DDBJ whole genome shotgun (WGS) entry which is preliminary data.</text>
</comment>
<evidence type="ECO:0000256" key="12">
    <source>
        <dbReference type="ARBA" id="ARBA00023136"/>
    </source>
</evidence>
<accession>A0AAN9THQ9</accession>
<evidence type="ECO:0000256" key="1">
    <source>
        <dbReference type="ARBA" id="ARBA00001971"/>
    </source>
</evidence>
<evidence type="ECO:0000313" key="15">
    <source>
        <dbReference type="EMBL" id="KAK7571982.1"/>
    </source>
</evidence>
<keyword evidence="11 14" id="KW-0503">Monooxygenase</keyword>
<evidence type="ECO:0000256" key="14">
    <source>
        <dbReference type="RuleBase" id="RU000461"/>
    </source>
</evidence>
<evidence type="ECO:0000256" key="6">
    <source>
        <dbReference type="ARBA" id="ARBA00022723"/>
    </source>
</evidence>
<proteinExistence type="inferred from homology"/>
<comment type="similarity">
    <text evidence="4 14">Belongs to the cytochrome P450 family.</text>
</comment>
<dbReference type="GO" id="GO:0016705">
    <property type="term" value="F:oxidoreductase activity, acting on paired donors, with incorporation or reduction of molecular oxygen"/>
    <property type="evidence" value="ECO:0007669"/>
    <property type="project" value="InterPro"/>
</dbReference>
<evidence type="ECO:0000313" key="16">
    <source>
        <dbReference type="Proteomes" id="UP001367676"/>
    </source>
</evidence>
<sequence>MNYEDDHETGLSQYGDAILKTSKLVSKRIYKPWLHSNFVNSIYRYVNGHDKLFSFVETLPLRIIQKKKLEMEQGTEKLEASEDETSRNAKSFMELVLRYKDAEIFSNKELSDEIITLITAGSETSSITVCFTLLMLAMNPDAQDKVYEELHFVFGDDTTRPPDLEDLKQLVFLEQCIKETLRRFPPVPFVLREAVEDIQLKDGRIIPAGTTIVLATLLMHLSADVYEDPRRWNPDRFAKEEVAKRHVSSFAAFSVGPRSCIAAKYAMLSIKTQLLTILRHFEVCTDTKLKDIHLTFDMMLRNVKGYEMYLKKRNN</sequence>
<evidence type="ECO:0000256" key="5">
    <source>
        <dbReference type="ARBA" id="ARBA00022617"/>
    </source>
</evidence>
<reference evidence="15 16" key="1">
    <citation type="submission" date="2024-03" db="EMBL/GenBank/DDBJ databases">
        <title>Adaptation during the transition from Ophiocordyceps entomopathogen to insect associate is accompanied by gene loss and intensified selection.</title>
        <authorList>
            <person name="Ward C.M."/>
            <person name="Onetto C.A."/>
            <person name="Borneman A.R."/>
        </authorList>
    </citation>
    <scope>NUCLEOTIDE SEQUENCE [LARGE SCALE GENOMIC DNA]</scope>
    <source>
        <strain evidence="15">AWRI1</strain>
        <tissue evidence="15">Single Adult Female</tissue>
    </source>
</reference>
<dbReference type="Pfam" id="PF00067">
    <property type="entry name" value="p450"/>
    <property type="match status" value="1"/>
</dbReference>
<gene>
    <name evidence="15" type="ORF">V9T40_014454</name>
</gene>
<evidence type="ECO:0000256" key="2">
    <source>
        <dbReference type="ARBA" id="ARBA00004174"/>
    </source>
</evidence>
<dbReference type="GO" id="GO:0005789">
    <property type="term" value="C:endoplasmic reticulum membrane"/>
    <property type="evidence" value="ECO:0007669"/>
    <property type="project" value="UniProtKB-SubCell"/>
</dbReference>
<dbReference type="PANTHER" id="PTHR24291">
    <property type="entry name" value="CYTOCHROME P450 FAMILY 4"/>
    <property type="match status" value="1"/>
</dbReference>
<dbReference type="PANTHER" id="PTHR24291:SF189">
    <property type="entry name" value="CYTOCHROME P450 4C3-RELATED"/>
    <property type="match status" value="1"/>
</dbReference>
<comment type="subcellular location">
    <subcellularLocation>
        <location evidence="3">Endoplasmic reticulum membrane</location>
        <topology evidence="3">Peripheral membrane protein</topology>
    </subcellularLocation>
    <subcellularLocation>
        <location evidence="2">Microsome membrane</location>
        <topology evidence="2">Peripheral membrane protein</topology>
    </subcellularLocation>
</comment>
<keyword evidence="8" id="KW-0492">Microsome</keyword>
<evidence type="ECO:0000256" key="11">
    <source>
        <dbReference type="ARBA" id="ARBA00023033"/>
    </source>
</evidence>
<dbReference type="InterPro" id="IPR002401">
    <property type="entry name" value="Cyt_P450_E_grp-I"/>
</dbReference>
<keyword evidence="5 13" id="KW-0349">Heme</keyword>
<dbReference type="GO" id="GO:0004497">
    <property type="term" value="F:monooxygenase activity"/>
    <property type="evidence" value="ECO:0007669"/>
    <property type="project" value="UniProtKB-KW"/>
</dbReference>
<dbReference type="SUPFAM" id="SSF48264">
    <property type="entry name" value="Cytochrome P450"/>
    <property type="match status" value="1"/>
</dbReference>
<dbReference type="InterPro" id="IPR050196">
    <property type="entry name" value="Cytochrome_P450_Monoox"/>
</dbReference>
<dbReference type="InterPro" id="IPR036396">
    <property type="entry name" value="Cyt_P450_sf"/>
</dbReference>
<evidence type="ECO:0000256" key="8">
    <source>
        <dbReference type="ARBA" id="ARBA00022848"/>
    </source>
</evidence>
<dbReference type="GO" id="GO:0020037">
    <property type="term" value="F:heme binding"/>
    <property type="evidence" value="ECO:0007669"/>
    <property type="project" value="InterPro"/>
</dbReference>
<keyword evidence="16" id="KW-1185">Reference proteome</keyword>
<keyword evidence="12" id="KW-0472">Membrane</keyword>
<dbReference type="PROSITE" id="PS00086">
    <property type="entry name" value="CYTOCHROME_P450"/>
    <property type="match status" value="1"/>
</dbReference>
<evidence type="ECO:0000256" key="10">
    <source>
        <dbReference type="ARBA" id="ARBA00023004"/>
    </source>
</evidence>
<evidence type="ECO:0000256" key="7">
    <source>
        <dbReference type="ARBA" id="ARBA00022824"/>
    </source>
</evidence>
<dbReference type="Proteomes" id="UP001367676">
    <property type="component" value="Unassembled WGS sequence"/>
</dbReference>